<evidence type="ECO:0000256" key="1">
    <source>
        <dbReference type="SAM" id="Phobius"/>
    </source>
</evidence>
<keyword evidence="1" id="KW-1133">Transmembrane helix</keyword>
<dbReference type="Proteomes" id="UP000029380">
    <property type="component" value="Unassembled WGS sequence"/>
</dbReference>
<feature type="transmembrane region" description="Helical" evidence="1">
    <location>
        <begin position="37"/>
        <end position="62"/>
    </location>
</feature>
<dbReference type="Gene3D" id="1.10.1760.20">
    <property type="match status" value="1"/>
</dbReference>
<dbReference type="Pfam" id="PF12822">
    <property type="entry name" value="ECF_trnsprt"/>
    <property type="match status" value="1"/>
</dbReference>
<reference evidence="2 3" key="1">
    <citation type="submission" date="2014-08" db="EMBL/GenBank/DDBJ databases">
        <title>Genome sequence of Tetragenococcus muriaticus.</title>
        <authorList>
            <person name="Chuea-nongthon C."/>
            <person name="Rodtong S."/>
            <person name="Yongsawatdigul J."/>
            <person name="Steele J.L."/>
            <person name="Liu X.-y."/>
            <person name="Speers J."/>
            <person name="Glasner J.D."/>
            <person name="Neeno-Eckwall E.C."/>
        </authorList>
    </citation>
    <scope>NUCLEOTIDE SEQUENCE [LARGE SCALE GENOMIC DNA]</scope>
    <source>
        <strain evidence="2 3">PMC-11-5</strain>
    </source>
</reference>
<name>A0A091C1H7_9ENTE</name>
<keyword evidence="1" id="KW-0812">Transmembrane</keyword>
<dbReference type="OrthoDB" id="9766854at2"/>
<feature type="transmembrane region" description="Helical" evidence="1">
    <location>
        <begin position="69"/>
        <end position="89"/>
    </location>
</feature>
<dbReference type="PATRIC" id="fig|1302649.3.peg.1834"/>
<dbReference type="RefSeq" id="WP_038026434.1">
    <property type="nucleotide sequence ID" value="NZ_JPVU01000198.1"/>
</dbReference>
<organism evidence="2 3">
    <name type="scientific">Tetragenococcus muriaticus PMC-11-5</name>
    <dbReference type="NCBI Taxonomy" id="1302649"/>
    <lineage>
        <taxon>Bacteria</taxon>
        <taxon>Bacillati</taxon>
        <taxon>Bacillota</taxon>
        <taxon>Bacilli</taxon>
        <taxon>Lactobacillales</taxon>
        <taxon>Enterococcaceae</taxon>
        <taxon>Tetragenococcus</taxon>
    </lineage>
</organism>
<feature type="transmembrane region" description="Helical" evidence="1">
    <location>
        <begin position="9"/>
        <end position="31"/>
    </location>
</feature>
<proteinExistence type="predicted"/>
<evidence type="ECO:0000313" key="2">
    <source>
        <dbReference type="EMBL" id="KFN90580.1"/>
    </source>
</evidence>
<dbReference type="GO" id="GO:0022857">
    <property type="term" value="F:transmembrane transporter activity"/>
    <property type="evidence" value="ECO:0007669"/>
    <property type="project" value="InterPro"/>
</dbReference>
<dbReference type="AlphaFoldDB" id="A0A091C1H7"/>
<dbReference type="EMBL" id="JPVU01000198">
    <property type="protein sequence ID" value="KFN90580.1"/>
    <property type="molecule type" value="Genomic_DNA"/>
</dbReference>
<sequence>MRKVNTRSIVLMAICIVLNIVCSNFILMLRIPVYLDAIGTILAASLLGPVSGMIVGGTTGVLMGVTTDIFSLFFMPVQLITGAIAGVLYNRMQGNQLKNSWWFALAISLPGTILSTIITVILFNGITSSGSSIIVQLLYGAGMSQSLAVFLVQVATDYLDKLLTVIFLLFTTRLLGKKWVTSR</sequence>
<gene>
    <name evidence="2" type="ORF">TMUPMC115_1834</name>
</gene>
<protein>
    <submittedName>
        <fullName evidence="2">Substrate-specific component of queuosine-regulated ECF transporter</fullName>
    </submittedName>
</protein>
<accession>A0A091C1H7</accession>
<keyword evidence="1" id="KW-0472">Membrane</keyword>
<evidence type="ECO:0000313" key="3">
    <source>
        <dbReference type="Proteomes" id="UP000029380"/>
    </source>
</evidence>
<comment type="caution">
    <text evidence="2">The sequence shown here is derived from an EMBL/GenBank/DDBJ whole genome shotgun (WGS) entry which is preliminary data.</text>
</comment>
<feature type="transmembrane region" description="Helical" evidence="1">
    <location>
        <begin position="101"/>
        <end position="126"/>
    </location>
</feature>
<feature type="transmembrane region" description="Helical" evidence="1">
    <location>
        <begin position="133"/>
        <end position="152"/>
    </location>
</feature>
<dbReference type="InterPro" id="IPR024529">
    <property type="entry name" value="ECF_trnsprt_substrate-spec"/>
</dbReference>